<feature type="compositionally biased region" description="Polar residues" evidence="1">
    <location>
        <begin position="71"/>
        <end position="93"/>
    </location>
</feature>
<proteinExistence type="predicted"/>
<feature type="region of interest" description="Disordered" evidence="1">
    <location>
        <begin position="53"/>
        <end position="109"/>
    </location>
</feature>
<feature type="compositionally biased region" description="Polar residues" evidence="1">
    <location>
        <begin position="350"/>
        <end position="368"/>
    </location>
</feature>
<feature type="region of interest" description="Disordered" evidence="1">
    <location>
        <begin position="309"/>
        <end position="330"/>
    </location>
</feature>
<feature type="compositionally biased region" description="Low complexity" evidence="1">
    <location>
        <begin position="130"/>
        <end position="157"/>
    </location>
</feature>
<dbReference type="AlphaFoldDB" id="A0AAN8WSZ8"/>
<name>A0AAN8WSZ8_HALRR</name>
<dbReference type="EMBL" id="JAXCGZ010017380">
    <property type="protein sequence ID" value="KAK7068203.1"/>
    <property type="molecule type" value="Genomic_DNA"/>
</dbReference>
<evidence type="ECO:0000313" key="3">
    <source>
        <dbReference type="Proteomes" id="UP001381693"/>
    </source>
</evidence>
<evidence type="ECO:0000256" key="1">
    <source>
        <dbReference type="SAM" id="MobiDB-lite"/>
    </source>
</evidence>
<feature type="region of interest" description="Disordered" evidence="1">
    <location>
        <begin position="350"/>
        <end position="415"/>
    </location>
</feature>
<sequence length="415" mass="44501">GDKRVADDTKDLIRGLLVLDPLGRLTCTQVLSILTGMMVNACIDSMKCEDQVVPEMEEKEDPKSKQKHHTMSCSVSDMNGGSSNVDCFGSSLTHKNRRPTGRDGDNQSNNIDHLIQLALQRGENQNQKGSSSKSLSFSTSSGCASSSGSSSSSRGSGVISCVVGEARPLTKAEISSLRHILPHPARPPPSVSFVVSRSNNDRFSSIVSPRSPGARNFPIPPLRPPPSDSHPQPPPNITIPPSPLPPHVLSSRMSVPISSFSEASPRLQLSPSRPLLSPLLSSNNNLLPSTSARLARSLHYSLFSGIRQSESSVSGIPHNPIPPATSRSRWAPGVHRRIVDNINNLQHLASSSSTEGMDENSNSTVGENESSQSESDGVSGSSPHITQQPFHLVVRPGRGRGRVGANRRPFRSARR</sequence>
<accession>A0AAN8WSZ8</accession>
<protein>
    <submittedName>
        <fullName evidence="2">Uncharacterized protein</fullName>
    </submittedName>
</protein>
<comment type="caution">
    <text evidence="2">The sequence shown here is derived from an EMBL/GenBank/DDBJ whole genome shotgun (WGS) entry which is preliminary data.</text>
</comment>
<feature type="non-terminal residue" evidence="2">
    <location>
        <position position="1"/>
    </location>
</feature>
<gene>
    <name evidence="2" type="ORF">SK128_027234</name>
</gene>
<dbReference type="Proteomes" id="UP001381693">
    <property type="component" value="Unassembled WGS sequence"/>
</dbReference>
<feature type="region of interest" description="Disordered" evidence="1">
    <location>
        <begin position="203"/>
        <end position="250"/>
    </location>
</feature>
<feature type="compositionally biased region" description="Pro residues" evidence="1">
    <location>
        <begin position="218"/>
        <end position="246"/>
    </location>
</feature>
<keyword evidence="3" id="KW-1185">Reference proteome</keyword>
<evidence type="ECO:0000313" key="2">
    <source>
        <dbReference type="EMBL" id="KAK7068203.1"/>
    </source>
</evidence>
<reference evidence="2 3" key="1">
    <citation type="submission" date="2023-11" db="EMBL/GenBank/DDBJ databases">
        <title>Halocaridina rubra genome assembly.</title>
        <authorList>
            <person name="Smith C."/>
        </authorList>
    </citation>
    <scope>NUCLEOTIDE SEQUENCE [LARGE SCALE GENOMIC DNA]</scope>
    <source>
        <strain evidence="2">EP-1</strain>
        <tissue evidence="2">Whole</tissue>
    </source>
</reference>
<feature type="compositionally biased region" description="Low complexity" evidence="1">
    <location>
        <begin position="369"/>
        <end position="382"/>
    </location>
</feature>
<organism evidence="2 3">
    <name type="scientific">Halocaridina rubra</name>
    <name type="common">Hawaiian red shrimp</name>
    <dbReference type="NCBI Taxonomy" id="373956"/>
    <lineage>
        <taxon>Eukaryota</taxon>
        <taxon>Metazoa</taxon>
        <taxon>Ecdysozoa</taxon>
        <taxon>Arthropoda</taxon>
        <taxon>Crustacea</taxon>
        <taxon>Multicrustacea</taxon>
        <taxon>Malacostraca</taxon>
        <taxon>Eumalacostraca</taxon>
        <taxon>Eucarida</taxon>
        <taxon>Decapoda</taxon>
        <taxon>Pleocyemata</taxon>
        <taxon>Caridea</taxon>
        <taxon>Atyoidea</taxon>
        <taxon>Atyidae</taxon>
        <taxon>Halocaridina</taxon>
    </lineage>
</organism>
<feature type="region of interest" description="Disordered" evidence="1">
    <location>
        <begin position="122"/>
        <end position="157"/>
    </location>
</feature>